<accession>A0A5V0YH49</accession>
<dbReference type="EMBL" id="AAGJRW010000041">
    <property type="protein sequence ID" value="EBO8106030.1"/>
    <property type="molecule type" value="Genomic_DNA"/>
</dbReference>
<dbReference type="InterPro" id="IPR036937">
    <property type="entry name" value="Adhesion_dom_fimbrial_sf"/>
</dbReference>
<name>A0A5V0YH49_SALER</name>
<dbReference type="Gene3D" id="2.60.40.1090">
    <property type="entry name" value="Fimbrial-type adhesion domain"/>
    <property type="match status" value="1"/>
</dbReference>
<dbReference type="SUPFAM" id="SSF49401">
    <property type="entry name" value="Bacterial adhesins"/>
    <property type="match status" value="1"/>
</dbReference>
<dbReference type="GO" id="GO:0009289">
    <property type="term" value="C:pilus"/>
    <property type="evidence" value="ECO:0007669"/>
    <property type="project" value="InterPro"/>
</dbReference>
<evidence type="ECO:0008006" key="2">
    <source>
        <dbReference type="Google" id="ProtNLM"/>
    </source>
</evidence>
<dbReference type="AlphaFoldDB" id="A0A5V0YH49"/>
<comment type="caution">
    <text evidence="1">The sequence shown here is derived from an EMBL/GenBank/DDBJ whole genome shotgun (WGS) entry which is preliminary data.</text>
</comment>
<protein>
    <recommendedName>
        <fullName evidence="2">Type 1 fimbrial protein</fullName>
    </recommendedName>
</protein>
<sequence length="211" mass="22476">MAMRSFITPTVKGFVKSRLWGLPVVAGFLMCVMMLSTRAAESVADGTVNFTGSLLGPVSCTLVNPSLTVDFGTISVDRGGDIPPNPLVPYQTRTFQLTKCDSSVHSVKMTVSFETAAAIPLNYTHIHNDGSSDNVAGILVCPADAETQGVNCPKDHRLKSDETVTGTVNNGTVSFPLSVSLVTFQRFHSADPAIPTAGNISMTVNFTFEEE</sequence>
<dbReference type="InterPro" id="IPR008966">
    <property type="entry name" value="Adhesion_dom_sf"/>
</dbReference>
<reference evidence="1" key="1">
    <citation type="submission" date="2018-09" db="EMBL/GenBank/DDBJ databases">
        <authorList>
            <consortium name="PulseNet: The National Subtyping Network for Foodborne Disease Surveillance"/>
            <person name="Tarr C.L."/>
            <person name="Trees E."/>
            <person name="Katz L.S."/>
            <person name="Carleton-Romer H.A."/>
            <person name="Stroika S."/>
            <person name="Kucerova Z."/>
            <person name="Roache K.F."/>
            <person name="Sabol A.L."/>
            <person name="Besser J."/>
            <person name="Gerner-Smidt P."/>
        </authorList>
    </citation>
    <scope>NUCLEOTIDE SEQUENCE</scope>
    <source>
        <strain evidence="1">PNUSAS051318</strain>
    </source>
</reference>
<dbReference type="GO" id="GO:0007155">
    <property type="term" value="P:cell adhesion"/>
    <property type="evidence" value="ECO:0007669"/>
    <property type="project" value="InterPro"/>
</dbReference>
<proteinExistence type="predicted"/>
<evidence type="ECO:0000313" key="1">
    <source>
        <dbReference type="EMBL" id="EBO8106030.1"/>
    </source>
</evidence>
<organism evidence="1">
    <name type="scientific">Salmonella enterica</name>
    <name type="common">Salmonella choleraesuis</name>
    <dbReference type="NCBI Taxonomy" id="28901"/>
    <lineage>
        <taxon>Bacteria</taxon>
        <taxon>Pseudomonadati</taxon>
        <taxon>Pseudomonadota</taxon>
        <taxon>Gammaproteobacteria</taxon>
        <taxon>Enterobacterales</taxon>
        <taxon>Enterobacteriaceae</taxon>
        <taxon>Salmonella</taxon>
    </lineage>
</organism>
<gene>
    <name evidence="1" type="ORF">D3S21_24980</name>
</gene>